<dbReference type="PANTHER" id="PTHR30419">
    <property type="entry name" value="HTH-TYPE TRANSCRIPTIONAL REGULATOR YBHD"/>
    <property type="match status" value="1"/>
</dbReference>
<evidence type="ECO:0000313" key="6">
    <source>
        <dbReference type="EMBL" id="TCW33693.1"/>
    </source>
</evidence>
<dbReference type="EMBL" id="SMDA01000001">
    <property type="protein sequence ID" value="TCW33693.1"/>
    <property type="molecule type" value="Genomic_DNA"/>
</dbReference>
<reference evidence="6 7" key="1">
    <citation type="submission" date="2019-03" db="EMBL/GenBank/DDBJ databases">
        <title>Genomic Encyclopedia of Type Strains, Phase IV (KMG-IV): sequencing the most valuable type-strain genomes for metagenomic binning, comparative biology and taxonomic classification.</title>
        <authorList>
            <person name="Goeker M."/>
        </authorList>
    </citation>
    <scope>NUCLEOTIDE SEQUENCE [LARGE SCALE GENOMIC DNA]</scope>
    <source>
        <strain evidence="6 7">DSM 18507</strain>
    </source>
</reference>
<evidence type="ECO:0000259" key="5">
    <source>
        <dbReference type="PROSITE" id="PS50931"/>
    </source>
</evidence>
<dbReference type="InterPro" id="IPR050950">
    <property type="entry name" value="HTH-type_LysR_regulators"/>
</dbReference>
<evidence type="ECO:0000256" key="2">
    <source>
        <dbReference type="ARBA" id="ARBA00023015"/>
    </source>
</evidence>
<evidence type="ECO:0000256" key="1">
    <source>
        <dbReference type="ARBA" id="ARBA00009437"/>
    </source>
</evidence>
<dbReference type="PRINTS" id="PR00039">
    <property type="entry name" value="HTHLYSR"/>
</dbReference>
<dbReference type="CDD" id="cd08438">
    <property type="entry name" value="PBP2_CidR"/>
    <property type="match status" value="1"/>
</dbReference>
<organism evidence="6 7">
    <name type="scientific">Gulbenkiania mobilis</name>
    <dbReference type="NCBI Taxonomy" id="397457"/>
    <lineage>
        <taxon>Bacteria</taxon>
        <taxon>Pseudomonadati</taxon>
        <taxon>Pseudomonadota</taxon>
        <taxon>Betaproteobacteria</taxon>
        <taxon>Neisseriales</taxon>
        <taxon>Chromobacteriaceae</taxon>
        <taxon>Gulbenkiania</taxon>
    </lineage>
</organism>
<dbReference type="Pfam" id="PF00126">
    <property type="entry name" value="HTH_1"/>
    <property type="match status" value="1"/>
</dbReference>
<dbReference type="Pfam" id="PF03466">
    <property type="entry name" value="LysR_substrate"/>
    <property type="match status" value="1"/>
</dbReference>
<dbReference type="SUPFAM" id="SSF53850">
    <property type="entry name" value="Periplasmic binding protein-like II"/>
    <property type="match status" value="1"/>
</dbReference>
<name>A0ABY2D326_GULMO</name>
<sequence length="299" mass="33469">MDIRALRYFIEVIRRESFTRAAEALFVTQPTISKMVRQLEEELGTPLLIREGKRFRLTDAGRVTYQRGQEVLTAMQHLRTELADLEALETGELVVGLPPMVGGAFFAPVVSAFRERYPRIELSIVEGGARAIENSVRTGELEVGVAVLPVDHQVFSLFPFVSDPLCLVAPSGSRWQGRQSVRLSEVADEPVVFYPEDFTLTTRILDAYKAIGRQMHIAGRSAHWDFIVAMVAARLGIALLPRTIAGRLQGQPFDVVPLAEKSLYWNLALIWRQDSYLSHAARAWLELARNVLGNTPNTV</sequence>
<dbReference type="InterPro" id="IPR005119">
    <property type="entry name" value="LysR_subst-bd"/>
</dbReference>
<comment type="similarity">
    <text evidence="1">Belongs to the LysR transcriptional regulatory family.</text>
</comment>
<dbReference type="PROSITE" id="PS50931">
    <property type="entry name" value="HTH_LYSR"/>
    <property type="match status" value="1"/>
</dbReference>
<dbReference type="InterPro" id="IPR036388">
    <property type="entry name" value="WH-like_DNA-bd_sf"/>
</dbReference>
<protein>
    <submittedName>
        <fullName evidence="6">DNA-binding transcriptional LysR family regulator</fullName>
    </submittedName>
</protein>
<gene>
    <name evidence="6" type="ORF">EV669_101219</name>
</gene>
<dbReference type="PANTHER" id="PTHR30419:SF8">
    <property type="entry name" value="NITROGEN ASSIMILATION TRANSCRIPTIONAL ACTIVATOR-RELATED"/>
    <property type="match status" value="1"/>
</dbReference>
<proteinExistence type="inferred from homology"/>
<dbReference type="InterPro" id="IPR000847">
    <property type="entry name" value="LysR_HTH_N"/>
</dbReference>
<dbReference type="Gene3D" id="1.10.10.10">
    <property type="entry name" value="Winged helix-like DNA-binding domain superfamily/Winged helix DNA-binding domain"/>
    <property type="match status" value="1"/>
</dbReference>
<evidence type="ECO:0000313" key="7">
    <source>
        <dbReference type="Proteomes" id="UP000294801"/>
    </source>
</evidence>
<dbReference type="InterPro" id="IPR036390">
    <property type="entry name" value="WH_DNA-bd_sf"/>
</dbReference>
<dbReference type="SUPFAM" id="SSF46785">
    <property type="entry name" value="Winged helix' DNA-binding domain"/>
    <property type="match status" value="1"/>
</dbReference>
<dbReference type="Gene3D" id="3.40.190.290">
    <property type="match status" value="1"/>
</dbReference>
<keyword evidence="7" id="KW-1185">Reference proteome</keyword>
<evidence type="ECO:0000256" key="4">
    <source>
        <dbReference type="ARBA" id="ARBA00023163"/>
    </source>
</evidence>
<dbReference type="Proteomes" id="UP000294801">
    <property type="component" value="Unassembled WGS sequence"/>
</dbReference>
<comment type="caution">
    <text evidence="6">The sequence shown here is derived from an EMBL/GenBank/DDBJ whole genome shotgun (WGS) entry which is preliminary data.</text>
</comment>
<accession>A0ABY2D326</accession>
<feature type="domain" description="HTH lysR-type" evidence="5">
    <location>
        <begin position="1"/>
        <end position="58"/>
    </location>
</feature>
<keyword evidence="4" id="KW-0804">Transcription</keyword>
<dbReference type="GO" id="GO:0003677">
    <property type="term" value="F:DNA binding"/>
    <property type="evidence" value="ECO:0007669"/>
    <property type="project" value="UniProtKB-KW"/>
</dbReference>
<dbReference type="RefSeq" id="WP_054286592.1">
    <property type="nucleotide sequence ID" value="NZ_LIVN01000019.1"/>
</dbReference>
<keyword evidence="2" id="KW-0805">Transcription regulation</keyword>
<evidence type="ECO:0000256" key="3">
    <source>
        <dbReference type="ARBA" id="ARBA00023125"/>
    </source>
</evidence>
<keyword evidence="3 6" id="KW-0238">DNA-binding</keyword>